<dbReference type="Proteomes" id="UP001433508">
    <property type="component" value="Unassembled WGS sequence"/>
</dbReference>
<gene>
    <name evidence="1" type="ORF">V1525DRAFT_414469</name>
</gene>
<evidence type="ECO:0000313" key="2">
    <source>
        <dbReference type="Proteomes" id="UP001433508"/>
    </source>
</evidence>
<proteinExistence type="predicted"/>
<protein>
    <submittedName>
        <fullName evidence="1">Uncharacterized protein</fullName>
    </submittedName>
</protein>
<dbReference type="EMBL" id="MU971531">
    <property type="protein sequence ID" value="KAK9234020.1"/>
    <property type="molecule type" value="Genomic_DNA"/>
</dbReference>
<name>A0ACC3SR25_LIPKO</name>
<evidence type="ECO:0000313" key="1">
    <source>
        <dbReference type="EMBL" id="KAK9234020.1"/>
    </source>
</evidence>
<accession>A0ACC3SR25</accession>
<reference evidence="2" key="1">
    <citation type="journal article" date="2024" name="Front. Bioeng. Biotechnol.">
        <title>Genome-scale model development and genomic sequencing of the oleaginous clade Lipomyces.</title>
        <authorList>
            <person name="Czajka J.J."/>
            <person name="Han Y."/>
            <person name="Kim J."/>
            <person name="Mondo S.J."/>
            <person name="Hofstad B.A."/>
            <person name="Robles A."/>
            <person name="Haridas S."/>
            <person name="Riley R."/>
            <person name="LaButti K."/>
            <person name="Pangilinan J."/>
            <person name="Andreopoulos W."/>
            <person name="Lipzen A."/>
            <person name="Yan J."/>
            <person name="Wang M."/>
            <person name="Ng V."/>
            <person name="Grigoriev I.V."/>
            <person name="Spatafora J.W."/>
            <person name="Magnuson J.K."/>
            <person name="Baker S.E."/>
            <person name="Pomraning K.R."/>
        </authorList>
    </citation>
    <scope>NUCLEOTIDE SEQUENCE [LARGE SCALE GENOMIC DNA]</scope>
    <source>
        <strain evidence="2">CBS 7786</strain>
    </source>
</reference>
<comment type="caution">
    <text evidence="1">The sequence shown here is derived from an EMBL/GenBank/DDBJ whole genome shotgun (WGS) entry which is preliminary data.</text>
</comment>
<organism evidence="1 2">
    <name type="scientific">Lipomyces kononenkoae</name>
    <name type="common">Yeast</name>
    <dbReference type="NCBI Taxonomy" id="34357"/>
    <lineage>
        <taxon>Eukaryota</taxon>
        <taxon>Fungi</taxon>
        <taxon>Dikarya</taxon>
        <taxon>Ascomycota</taxon>
        <taxon>Saccharomycotina</taxon>
        <taxon>Lipomycetes</taxon>
        <taxon>Lipomycetales</taxon>
        <taxon>Lipomycetaceae</taxon>
        <taxon>Lipomyces</taxon>
    </lineage>
</organism>
<sequence length="634" mass="68446">MANAFSRLTSINPGALTLRHLSSLSSPAVSGSLVAVNACLFALQVAIIVARMIRHLAPVQMPELDSFVTNQGQISDAALKALPDSVLNCFTYMLNISANQTAISALRSCLPSENIVIQSESSLLSSVSDAFVCTAALSLATYLYVTKFRNSQPGQVASKTTSSSELPVAPAVVPNPHPAIDEDQVRAIALASSAATAELSNALLKQLQAGLQSNNREIELLKGKILDVAQTAKSDCRNLQGRLNRGGDVRRELEKLKEATGRLWQCVYQLCEDLHLNGIDPAQFAALGSYYYPEQEVGSTTAFTSPKCVLTVDGMQFDLATDVGRHEWNSYLASRNSVAGSASMATEDATQVAAQANQNQPQSGDELNEDSKIYSIILSDSDVASVKNEDVKENKRPTLSVDTTAEPVRQTEAPVESAEPDSPTTTTAATTNVTSSTAATSTASPLVADTIAVVQEFPVDQGSVQLQQEGHGVVAKHLPDAHIRTHRSASSEAAAENSPTNVFPPRSESVPATPVVTDYAVPQVRQQSAQHEQQPQQQQQQQQQSQTQQYRKGPQPFQRWNNNQQNNNRGRRNNNNNNNNGNNNNQQYRKKYTPGNNNIYNKNQSGYSGGNSPVDGTNGGMQRLRVTWGNNVQN</sequence>
<keyword evidence="2" id="KW-1185">Reference proteome</keyword>